<sequence length="129" mass="14055">MPFIAKTAPIPSLADEHIRIEERPMYGGRDIRVGSEVFLWSSETQGGVGLWGKGTVTAIDPGGPKPAITVRIDQRVNSGNFGLIEIAPHRDSTQDTPIVGLARKLYKHAHNKIAGLTNAEAELLQQNFE</sequence>
<dbReference type="RefSeq" id="WP_153749199.1">
    <property type="nucleotide sequence ID" value="NZ_BAAADI010000005.1"/>
</dbReference>
<proteinExistence type="predicted"/>
<gene>
    <name evidence="1" type="ORF">GH815_12990</name>
</gene>
<dbReference type="AlphaFoldDB" id="A0A844B6R6"/>
<name>A0A844B6R6_9RHOB</name>
<reference evidence="1 2" key="1">
    <citation type="submission" date="2019-11" db="EMBL/GenBank/DDBJ databases">
        <title>Draft Whole-Genome sequence of the marine photosynthetic bacterium Rhodovulum strictum DSM 11289.</title>
        <authorList>
            <person name="Kyndt J.A."/>
            <person name="Meyer T.E."/>
        </authorList>
    </citation>
    <scope>NUCLEOTIDE SEQUENCE [LARGE SCALE GENOMIC DNA]</scope>
    <source>
        <strain evidence="1 2">DSM 11289</strain>
    </source>
</reference>
<comment type="caution">
    <text evidence="1">The sequence shown here is derived from an EMBL/GenBank/DDBJ whole genome shotgun (WGS) entry which is preliminary data.</text>
</comment>
<dbReference type="EMBL" id="WJPO01000021">
    <property type="protein sequence ID" value="MRH21911.1"/>
    <property type="molecule type" value="Genomic_DNA"/>
</dbReference>
<evidence type="ECO:0000313" key="2">
    <source>
        <dbReference type="Proteomes" id="UP000466730"/>
    </source>
</evidence>
<keyword evidence="2" id="KW-1185">Reference proteome</keyword>
<dbReference type="OrthoDB" id="7853982at2"/>
<accession>A0A844B6R6</accession>
<organism evidence="1 2">
    <name type="scientific">Rhodovulum strictum</name>
    <dbReference type="NCBI Taxonomy" id="58314"/>
    <lineage>
        <taxon>Bacteria</taxon>
        <taxon>Pseudomonadati</taxon>
        <taxon>Pseudomonadota</taxon>
        <taxon>Alphaproteobacteria</taxon>
        <taxon>Rhodobacterales</taxon>
        <taxon>Paracoccaceae</taxon>
        <taxon>Rhodovulum</taxon>
    </lineage>
</organism>
<evidence type="ECO:0000313" key="1">
    <source>
        <dbReference type="EMBL" id="MRH21911.1"/>
    </source>
</evidence>
<protein>
    <submittedName>
        <fullName evidence="1">Uncharacterized protein</fullName>
    </submittedName>
</protein>
<dbReference type="Proteomes" id="UP000466730">
    <property type="component" value="Unassembled WGS sequence"/>
</dbReference>